<dbReference type="Proteomes" id="UP001497444">
    <property type="component" value="Unassembled WGS sequence"/>
</dbReference>
<reference evidence="1" key="1">
    <citation type="submission" date="2024-02" db="EMBL/GenBank/DDBJ databases">
        <authorList>
            <consortium name="ELIXIR-Norway"/>
            <consortium name="Elixir Norway"/>
        </authorList>
    </citation>
    <scope>NUCLEOTIDE SEQUENCE</scope>
</reference>
<name>A0ABP0V8E7_9BRYO</name>
<organism evidence="1 2">
    <name type="scientific">Sphagnum jensenii</name>
    <dbReference type="NCBI Taxonomy" id="128206"/>
    <lineage>
        <taxon>Eukaryota</taxon>
        <taxon>Viridiplantae</taxon>
        <taxon>Streptophyta</taxon>
        <taxon>Embryophyta</taxon>
        <taxon>Bryophyta</taxon>
        <taxon>Sphagnophytina</taxon>
        <taxon>Sphagnopsida</taxon>
        <taxon>Sphagnales</taxon>
        <taxon>Sphagnaceae</taxon>
        <taxon>Sphagnum</taxon>
    </lineage>
</organism>
<accession>A0ABP0V8E7</accession>
<proteinExistence type="predicted"/>
<sequence>MTPGGRSRRRQRLACCCVAWSRTLPRCPPIRASGPPVVIVDLPAQCTIHSPALGGIAFLAPEGVRGAVVTSLARWFTKTTVSLSSTRAGPASP</sequence>
<evidence type="ECO:0000313" key="1">
    <source>
        <dbReference type="EMBL" id="CAK9250382.1"/>
    </source>
</evidence>
<dbReference type="EMBL" id="CAXAQS010000162">
    <property type="protein sequence ID" value="CAK9250382.1"/>
    <property type="molecule type" value="Genomic_DNA"/>
</dbReference>
<comment type="caution">
    <text evidence="1">The sequence shown here is derived from an EMBL/GenBank/DDBJ whole genome shotgun (WGS) entry which is preliminary data.</text>
</comment>
<keyword evidence="2" id="KW-1185">Reference proteome</keyword>
<gene>
    <name evidence="1" type="ORF">CSSPJE1EN1_LOCUS25760</name>
</gene>
<evidence type="ECO:0000313" key="2">
    <source>
        <dbReference type="Proteomes" id="UP001497444"/>
    </source>
</evidence>
<protein>
    <submittedName>
        <fullName evidence="1">Uncharacterized protein</fullName>
    </submittedName>
</protein>